<dbReference type="Proteomes" id="UP000267029">
    <property type="component" value="Unassembled WGS sequence"/>
</dbReference>
<evidence type="ECO:0000256" key="12">
    <source>
        <dbReference type="ARBA" id="ARBA00075378"/>
    </source>
</evidence>
<evidence type="ECO:0000256" key="1">
    <source>
        <dbReference type="ARBA" id="ARBA00004230"/>
    </source>
</evidence>
<keyword evidence="6" id="KW-0969">Cilium</keyword>
<evidence type="ECO:0000256" key="5">
    <source>
        <dbReference type="ARBA" id="ARBA00022846"/>
    </source>
</evidence>
<dbReference type="PANTHER" id="PTHR24078:SF553">
    <property type="entry name" value="DNAJ HOMOLOG SUBFAMILY B MEMBER 5"/>
    <property type="match status" value="1"/>
</dbReference>
<feature type="transmembrane region" description="Helical" evidence="18">
    <location>
        <begin position="819"/>
        <end position="839"/>
    </location>
</feature>
<dbReference type="GO" id="GO:0036126">
    <property type="term" value="C:sperm flagellum"/>
    <property type="evidence" value="ECO:0007669"/>
    <property type="project" value="UniProtKB-ARBA"/>
</dbReference>
<evidence type="ECO:0000256" key="13">
    <source>
        <dbReference type="ARBA" id="ARBA00078669"/>
    </source>
</evidence>
<dbReference type="OrthoDB" id="550424at2759"/>
<evidence type="ECO:0000313" key="20">
    <source>
        <dbReference type="EMBL" id="VDD81134.1"/>
    </source>
</evidence>
<keyword evidence="17" id="KW-0547">Nucleotide-binding</keyword>
<comment type="similarity">
    <text evidence="2">Belongs to the GDA1/CD39 NTPase family.</text>
</comment>
<dbReference type="SUPFAM" id="SSF46565">
    <property type="entry name" value="Chaperone J-domain"/>
    <property type="match status" value="1"/>
</dbReference>
<dbReference type="EMBL" id="UXSR01005331">
    <property type="protein sequence ID" value="VDD81134.1"/>
    <property type="molecule type" value="Genomic_DNA"/>
</dbReference>
<dbReference type="FunFam" id="2.60.260.20:FF:000006">
    <property type="entry name" value="DnaJ subfamily B member 13"/>
    <property type="match status" value="1"/>
</dbReference>
<dbReference type="SUPFAM" id="SSF49493">
    <property type="entry name" value="HSP40/DnaJ peptide-binding domain"/>
    <property type="match status" value="2"/>
</dbReference>
<keyword evidence="18" id="KW-1133">Transmembrane helix</keyword>
<evidence type="ECO:0000256" key="17">
    <source>
        <dbReference type="PIRSR" id="PIRSR600407-2"/>
    </source>
</evidence>
<sequence length="934" mass="104048">MVPLCKFATMGVDYYKVLGLEKGASDDDIKKAYRKMALKYHPDKNKSPNAEEKFKQIAEAYEVLSDPKKKEIFDKYGEEGLKGGAGGPSGQPGTYTYTFSGDPRETFRTFFGTDDPFSTFMSFSTSGGEHMDVDGDFGGRSPFSGFFMNAGGGGMPRTRRTQDPPIHHDLSVSLEDVLYGTTKKMRITRRKMNGQSEEKVLTIDVRKGWKAGTRITFPREGDERPNTIPADIIFTVKDRTHKYFKREGADVRYVAKIGLRDALCGIQIQVPTIDGRKLPLKIENCVTKPGTTHRISGQGLPYPKEPTRRGDIIVEFDVVFPDRISPADREALMRILPPYSQPNLASSQAAYRYAIIVDAGSSGSRLFVYCIPLIESTTRSLPSVTLCTDDKGEPLTKKVNPGLSSFSSDPSSSGVYISSLVSIAAKHIPKNFHLSMFSQQSDIWNAVREAIKNDFDFKFEESWMQTVSGYYEALYGWITVNYLLDNFVDPPKPSVGMLDMGGASMQIAYEVPSEAQVLEDHIMRFTIGGKNTYNVYVMTFLGYGTHAAKSRYKLFLLHNAMEYSPYSSILKSRFRPSTGYTKPPKLPELGVQLLYTTSGKEKFILTDPCLQSGLEDVLTSQDRVFSRTLSTGGTNSPIITFIGAGNLTQCLAYQKFLLQKHKPCRIEPCSMNGVHQPPVDFEGTQFYAMSEYWYTSSDLGTAPADVYSFDSFYNSTENMCKKPWIDALFEYRTQNVDPFNIVNKQAVCFKASWIMNVLHTGFGFSQSYSNVHPIDSLSGIEVQWSLGALVYYMQLPEFQALLSQEPVDAQIGFSDSQKVAVIILFLAFGCPTAVGYCVYRKRRRQQFSPGGCLGGSFCPPIFTRSKCFWRSPKVVTSGVTTGGCKNNPRAAGNNYHYSMIPSPSAVLNFRTSNSLPSFQIIQANDNKCSGHGTI</sequence>
<dbReference type="InterPro" id="IPR018253">
    <property type="entry name" value="DnaJ_domain_CS"/>
</dbReference>
<dbReference type="GO" id="GO:0005829">
    <property type="term" value="C:cytosol"/>
    <property type="evidence" value="ECO:0007669"/>
    <property type="project" value="TreeGrafter"/>
</dbReference>
<dbReference type="PROSITE" id="PS50076">
    <property type="entry name" value="DNAJ_2"/>
    <property type="match status" value="1"/>
</dbReference>
<proteinExistence type="inferred from homology"/>
<evidence type="ECO:0000256" key="16">
    <source>
        <dbReference type="PIRSR" id="PIRSR600407-1"/>
    </source>
</evidence>
<gene>
    <name evidence="20" type="ORF">MCOS_LOCUS7137</name>
</gene>
<keyword evidence="8" id="KW-0966">Cell projection</keyword>
<evidence type="ECO:0000256" key="7">
    <source>
        <dbReference type="ARBA" id="ARBA00023186"/>
    </source>
</evidence>
<evidence type="ECO:0000256" key="11">
    <source>
        <dbReference type="ARBA" id="ARBA00071910"/>
    </source>
</evidence>
<comment type="subcellular location">
    <subcellularLocation>
        <location evidence="1">Cell projection</location>
        <location evidence="1">Cilium</location>
        <location evidence="1">Flagellum</location>
    </subcellularLocation>
</comment>
<evidence type="ECO:0000256" key="8">
    <source>
        <dbReference type="ARBA" id="ARBA00023273"/>
    </source>
</evidence>
<dbReference type="CDD" id="cd10747">
    <property type="entry name" value="DnaJ_C"/>
    <property type="match status" value="1"/>
</dbReference>
<dbReference type="SMART" id="SM00271">
    <property type="entry name" value="DnaJ"/>
    <property type="match status" value="1"/>
</dbReference>
<dbReference type="Gene3D" id="2.60.260.20">
    <property type="entry name" value="Urease metallochaperone UreE, N-terminal domain"/>
    <property type="match status" value="2"/>
</dbReference>
<dbReference type="GO" id="GO:0016787">
    <property type="term" value="F:hydrolase activity"/>
    <property type="evidence" value="ECO:0007669"/>
    <property type="project" value="UniProtKB-KW"/>
</dbReference>
<feature type="binding site" evidence="17">
    <location>
        <begin position="502"/>
        <end position="506"/>
    </location>
    <ligand>
        <name>ATP</name>
        <dbReference type="ChEBI" id="CHEBI:30616"/>
    </ligand>
</feature>
<evidence type="ECO:0000256" key="3">
    <source>
        <dbReference type="ARBA" id="ARBA00022794"/>
    </source>
</evidence>
<dbReference type="InterPro" id="IPR051339">
    <property type="entry name" value="DnaJ_subfamily_B"/>
</dbReference>
<evidence type="ECO:0000256" key="9">
    <source>
        <dbReference type="ARBA" id="ARBA00056649"/>
    </source>
</evidence>
<comment type="subunit">
    <text evidence="10">Homodimer. Component of the axonemal radial spoke complex 1 (RS1), at least composed of spoke head proteins RSPH1, RSPH3, RSPH9 and the cilia-specific component RSPH4A or sperm-specific component RSPH6A, spoke stalk proteins RSPH14, DNAJB13, DYDC1, ROPN1L and NME5, and the anchor protein IQUB. Interacts with SUN5. Interacts with IQUB.</text>
</comment>
<keyword evidence="17" id="KW-0067">ATP-binding</keyword>
<evidence type="ECO:0000256" key="18">
    <source>
        <dbReference type="SAM" id="Phobius"/>
    </source>
</evidence>
<dbReference type="Pfam" id="PF01556">
    <property type="entry name" value="DnaJ_C"/>
    <property type="match status" value="1"/>
</dbReference>
<dbReference type="GO" id="GO:0005524">
    <property type="term" value="F:ATP binding"/>
    <property type="evidence" value="ECO:0007669"/>
    <property type="project" value="UniProtKB-KW"/>
</dbReference>
<evidence type="ECO:0000256" key="14">
    <source>
        <dbReference type="ARBA" id="ARBA00080190"/>
    </source>
</evidence>
<dbReference type="PRINTS" id="PR00625">
    <property type="entry name" value="JDOMAIN"/>
</dbReference>
<dbReference type="AlphaFoldDB" id="A0A3P6H3K2"/>
<dbReference type="Gene3D" id="3.30.420.40">
    <property type="match status" value="1"/>
</dbReference>
<dbReference type="Pfam" id="PF00226">
    <property type="entry name" value="DnaJ"/>
    <property type="match status" value="1"/>
</dbReference>
<evidence type="ECO:0000259" key="19">
    <source>
        <dbReference type="PROSITE" id="PS50076"/>
    </source>
</evidence>
<comment type="function">
    <text evidence="9">Functions as part of axonemal radial spoke complexes that play an important part in the motility of sperm and cilia.</text>
</comment>
<evidence type="ECO:0000256" key="15">
    <source>
        <dbReference type="ARBA" id="ARBA00081125"/>
    </source>
</evidence>
<dbReference type="GO" id="GO:0051082">
    <property type="term" value="F:unfolded protein binding"/>
    <property type="evidence" value="ECO:0007669"/>
    <property type="project" value="InterPro"/>
</dbReference>
<dbReference type="Pfam" id="PF01150">
    <property type="entry name" value="GDA1_CD39"/>
    <property type="match status" value="1"/>
</dbReference>
<evidence type="ECO:0000256" key="2">
    <source>
        <dbReference type="ARBA" id="ARBA00009283"/>
    </source>
</evidence>
<feature type="domain" description="J" evidence="19">
    <location>
        <begin position="13"/>
        <end position="77"/>
    </location>
</feature>
<reference evidence="20 21" key="1">
    <citation type="submission" date="2018-10" db="EMBL/GenBank/DDBJ databases">
        <authorList>
            <consortium name="Pathogen Informatics"/>
        </authorList>
    </citation>
    <scope>NUCLEOTIDE SEQUENCE [LARGE SCALE GENOMIC DNA]</scope>
</reference>
<dbReference type="GO" id="GO:0007017">
    <property type="term" value="P:microtubule-based process"/>
    <property type="evidence" value="ECO:0007669"/>
    <property type="project" value="UniProtKB-ARBA"/>
</dbReference>
<evidence type="ECO:0000256" key="4">
    <source>
        <dbReference type="ARBA" id="ARBA00022801"/>
    </source>
</evidence>
<keyword evidence="5" id="KW-0282">Flagellum</keyword>
<dbReference type="Gene3D" id="3.30.420.150">
    <property type="entry name" value="Exopolyphosphatase. Domain 2"/>
    <property type="match status" value="1"/>
</dbReference>
<keyword evidence="18" id="KW-0472">Membrane</keyword>
<dbReference type="FunFam" id="2.60.260.20:FF:000002">
    <property type="entry name" value="Dnaj homolog subfamily b member"/>
    <property type="match status" value="1"/>
</dbReference>
<evidence type="ECO:0000256" key="10">
    <source>
        <dbReference type="ARBA" id="ARBA00064985"/>
    </source>
</evidence>
<dbReference type="PANTHER" id="PTHR24078">
    <property type="entry name" value="DNAJ HOMOLOG SUBFAMILY C MEMBER"/>
    <property type="match status" value="1"/>
</dbReference>
<keyword evidence="18" id="KW-0812">Transmembrane</keyword>
<dbReference type="InterPro" id="IPR008971">
    <property type="entry name" value="HSP40/DnaJ_pept-bd"/>
</dbReference>
<accession>A0A3P6H3K2</accession>
<keyword evidence="7" id="KW-0143">Chaperone</keyword>
<dbReference type="InterPro" id="IPR036869">
    <property type="entry name" value="J_dom_sf"/>
</dbReference>
<keyword evidence="4" id="KW-0378">Hydrolase</keyword>
<dbReference type="GO" id="GO:0006457">
    <property type="term" value="P:protein folding"/>
    <property type="evidence" value="ECO:0007669"/>
    <property type="project" value="InterPro"/>
</dbReference>
<dbReference type="PROSITE" id="PS00636">
    <property type="entry name" value="DNAJ_1"/>
    <property type="match status" value="1"/>
</dbReference>
<evidence type="ECO:0000313" key="21">
    <source>
        <dbReference type="Proteomes" id="UP000267029"/>
    </source>
</evidence>
<evidence type="ECO:0000256" key="6">
    <source>
        <dbReference type="ARBA" id="ARBA00023069"/>
    </source>
</evidence>
<keyword evidence="21" id="KW-1185">Reference proteome</keyword>
<dbReference type="InterPro" id="IPR001623">
    <property type="entry name" value="DnaJ_domain"/>
</dbReference>
<dbReference type="Gene3D" id="1.10.287.110">
    <property type="entry name" value="DnaJ domain"/>
    <property type="match status" value="1"/>
</dbReference>
<dbReference type="InterPro" id="IPR002939">
    <property type="entry name" value="DnaJ_C"/>
</dbReference>
<keyword evidence="3" id="KW-0970">Cilium biogenesis/degradation</keyword>
<dbReference type="GO" id="GO:0030030">
    <property type="term" value="P:cell projection organization"/>
    <property type="evidence" value="ECO:0007669"/>
    <property type="project" value="UniProtKB-KW"/>
</dbReference>
<protein>
    <recommendedName>
        <fullName evidence="11">DnaJ homolog subfamily B member 13</fullName>
    </recommendedName>
    <alternativeName>
        <fullName evidence="14">Testis and spermatogenesis cell-related protein 6</fullName>
    </alternativeName>
    <alternativeName>
        <fullName evidence="15">Testis spermatocyte apoptosis-related gene 6 protein</fullName>
    </alternativeName>
    <alternativeName>
        <fullName evidence="12">Testis spermatogenesis apoptosis-related gene 3 protein</fullName>
    </alternativeName>
    <alternativeName>
        <fullName evidence="13">Testis spermatogenesis apoptosis-related gene 6 protein</fullName>
    </alternativeName>
</protein>
<organism evidence="20 21">
    <name type="scientific">Mesocestoides corti</name>
    <name type="common">Flatworm</name>
    <dbReference type="NCBI Taxonomy" id="53468"/>
    <lineage>
        <taxon>Eukaryota</taxon>
        <taxon>Metazoa</taxon>
        <taxon>Spiralia</taxon>
        <taxon>Lophotrochozoa</taxon>
        <taxon>Platyhelminthes</taxon>
        <taxon>Cestoda</taxon>
        <taxon>Eucestoda</taxon>
        <taxon>Cyclophyllidea</taxon>
        <taxon>Mesocestoididae</taxon>
        <taxon>Mesocestoides</taxon>
    </lineage>
</organism>
<dbReference type="InterPro" id="IPR000407">
    <property type="entry name" value="GDA1_CD39_NTPase"/>
</dbReference>
<dbReference type="CDD" id="cd06257">
    <property type="entry name" value="DnaJ"/>
    <property type="match status" value="1"/>
</dbReference>
<dbReference type="GO" id="GO:0051087">
    <property type="term" value="F:protein-folding chaperone binding"/>
    <property type="evidence" value="ECO:0007669"/>
    <property type="project" value="TreeGrafter"/>
</dbReference>
<dbReference type="STRING" id="53468.A0A3P6H3K2"/>
<dbReference type="FunFam" id="1.10.287.110:FF:000033">
    <property type="entry name" value="dnaJ homolog subfamily B member 13"/>
    <property type="match status" value="1"/>
</dbReference>
<feature type="active site" description="Proton acceptor" evidence="16">
    <location>
        <position position="472"/>
    </location>
</feature>
<name>A0A3P6H3K2_MESCO</name>